<dbReference type="PANTHER" id="PTHR43625:SF40">
    <property type="entry name" value="ALDO-KETO REDUCTASE YAKC [NADP(+)]"/>
    <property type="match status" value="1"/>
</dbReference>
<reference evidence="3" key="1">
    <citation type="journal article" date="2019" name="J Environ">
        <title>Genetic characterization and potential molecular dissemination mechanism of tet (31) gene in Aeromonas caviae from an oxytetracycline wastewater treatment system.</title>
        <authorList>
            <person name="Shi Y."/>
            <person name="Tian Z."/>
            <person name="Leclercq S.O."/>
            <person name="Zhang H."/>
            <person name="Yang M."/>
            <person name="Zhang Y."/>
        </authorList>
    </citation>
    <scope>NUCLEOTIDE SEQUENCE</scope>
    <source>
        <strain evidence="3">T25-39</strain>
    </source>
</reference>
<reference evidence="4" key="2">
    <citation type="submission" date="2021-07" db="EMBL/GenBank/DDBJ databases">
        <title>Draft genome sequence of carbapenem-resistant Aeromonas spp. in Japan.</title>
        <authorList>
            <person name="Maehana S."/>
            <person name="Suzuki M."/>
            <person name="Kitasato H."/>
        </authorList>
    </citation>
    <scope>NUCLEOTIDE SEQUENCE</scope>
    <source>
        <strain evidence="4">KAM348</strain>
    </source>
</reference>
<dbReference type="RefSeq" id="WP_053288158.1">
    <property type="nucleotide sequence ID" value="NZ_BPNL01000010.1"/>
</dbReference>
<dbReference type="InterPro" id="IPR023210">
    <property type="entry name" value="NADP_OxRdtase_dom"/>
</dbReference>
<reference evidence="5" key="3">
    <citation type="submission" date="2022-09" db="EMBL/GenBank/DDBJ databases">
        <title>Intensive care unit water sources are persistently colonized with multi-drug resistant bacteria and are the site of extensive horizontal gene transfer of antibiotic resistance genes.</title>
        <authorList>
            <person name="Diorio-Toth L."/>
        </authorList>
    </citation>
    <scope>NUCLEOTIDE SEQUENCE</scope>
    <source>
        <strain evidence="5">GD03710</strain>
    </source>
</reference>
<dbReference type="Gene3D" id="3.20.20.100">
    <property type="entry name" value="NADP-dependent oxidoreductase domain"/>
    <property type="match status" value="1"/>
</dbReference>
<dbReference type="Proteomes" id="UP000266778">
    <property type="component" value="Chromosome"/>
</dbReference>
<dbReference type="InterPro" id="IPR036812">
    <property type="entry name" value="NAD(P)_OxRdtase_dom_sf"/>
</dbReference>
<dbReference type="GO" id="GO:0005737">
    <property type="term" value="C:cytoplasm"/>
    <property type="evidence" value="ECO:0007669"/>
    <property type="project" value="TreeGrafter"/>
</dbReference>
<dbReference type="Pfam" id="PF00248">
    <property type="entry name" value="Aldo_ket_red"/>
    <property type="match status" value="1"/>
</dbReference>
<dbReference type="EMBL" id="JAOCIZ010000020">
    <property type="protein sequence ID" value="MDH1504788.1"/>
    <property type="molecule type" value="Genomic_DNA"/>
</dbReference>
<evidence type="ECO:0000259" key="2">
    <source>
        <dbReference type="Pfam" id="PF00248"/>
    </source>
</evidence>
<accession>A0A3S5WYP1</accession>
<dbReference type="EMBL" id="CP025706">
    <property type="protein sequence ID" value="AXB05968.1"/>
    <property type="molecule type" value="Genomic_DNA"/>
</dbReference>
<dbReference type="GO" id="GO:0016491">
    <property type="term" value="F:oxidoreductase activity"/>
    <property type="evidence" value="ECO:0007669"/>
    <property type="project" value="UniProtKB-KW"/>
</dbReference>
<evidence type="ECO:0000313" key="6">
    <source>
        <dbReference type="Proteomes" id="UP001161704"/>
    </source>
</evidence>
<evidence type="ECO:0000256" key="1">
    <source>
        <dbReference type="ARBA" id="ARBA00023002"/>
    </source>
</evidence>
<dbReference type="Proteomes" id="UP000887009">
    <property type="component" value="Unassembled WGS sequence"/>
</dbReference>
<dbReference type="Proteomes" id="UP001161704">
    <property type="component" value="Unassembled WGS sequence"/>
</dbReference>
<proteinExistence type="predicted"/>
<evidence type="ECO:0000313" key="5">
    <source>
        <dbReference type="EMBL" id="MDH1504788.1"/>
    </source>
</evidence>
<organism evidence="5 6">
    <name type="scientific">Aeromonas caviae</name>
    <name type="common">Aeromonas punctata</name>
    <dbReference type="NCBI Taxonomy" id="648"/>
    <lineage>
        <taxon>Bacteria</taxon>
        <taxon>Pseudomonadati</taxon>
        <taxon>Pseudomonadota</taxon>
        <taxon>Gammaproteobacteria</taxon>
        <taxon>Aeromonadales</taxon>
        <taxon>Aeromonadaceae</taxon>
        <taxon>Aeromonas</taxon>
    </lineage>
</organism>
<dbReference type="PROSITE" id="PS51257">
    <property type="entry name" value="PROKAR_LIPOPROTEIN"/>
    <property type="match status" value="1"/>
</dbReference>
<dbReference type="CDD" id="cd19076">
    <property type="entry name" value="AKR_AKR13A_13D"/>
    <property type="match status" value="1"/>
</dbReference>
<dbReference type="PANTHER" id="PTHR43625">
    <property type="entry name" value="AFLATOXIN B1 ALDEHYDE REDUCTASE"/>
    <property type="match status" value="1"/>
</dbReference>
<name>A0A3S5WYP1_AERCA</name>
<keyword evidence="1" id="KW-0560">Oxidoreductase</keyword>
<feature type="domain" description="NADP-dependent oxidoreductase" evidence="2">
    <location>
        <begin position="15"/>
        <end position="304"/>
    </location>
</feature>
<gene>
    <name evidence="3" type="ORF">C1C91_14000</name>
    <name evidence="4" type="ORF">KAM348_12630</name>
    <name evidence="5" type="ORF">N5I20_06930</name>
</gene>
<dbReference type="SUPFAM" id="SSF51430">
    <property type="entry name" value="NAD(P)-linked oxidoreductase"/>
    <property type="match status" value="1"/>
</dbReference>
<dbReference type="InterPro" id="IPR050791">
    <property type="entry name" value="Aldo-Keto_reductase"/>
</dbReference>
<evidence type="ECO:0000313" key="4">
    <source>
        <dbReference type="EMBL" id="GJA53840.1"/>
    </source>
</evidence>
<sequence length="327" mass="35669">MQRRTLGANLQVSALGLGCMGMSEFYGPRDDETSLRVLAEAVERGIDLLDTADMYGPHHNEALIGRFLATRRGQVKVATKFGIVRQHGEYRRTLDNSARYARQSCEGSLRRLGIEQIDLYYVHRLDPAHPVEETMAGLAQLVQEGKIARIGLCEVSEATLRRAHAVHPVAAVQTEYSLWTREVEAAVLPACQELGIGLVAYSPLGRGFLTGRYQQEAVFEEGDFRAGLPRFQGENLATNRTLVQAVMALAQQKGCSAAQIALAWLLAQWEGIVPIPGTRRLTHLADNLGALSVRLSPAELGALGQAIRTLPVAGERYTPEGMKGVSA</sequence>
<protein>
    <submittedName>
        <fullName evidence="5">Aldo/keto reductase</fullName>
    </submittedName>
</protein>
<evidence type="ECO:0000313" key="3">
    <source>
        <dbReference type="EMBL" id="AXB05968.1"/>
    </source>
</evidence>
<dbReference type="AlphaFoldDB" id="A0A3S5WYP1"/>
<dbReference type="EMBL" id="BPNL01000010">
    <property type="protein sequence ID" value="GJA53840.1"/>
    <property type="molecule type" value="Genomic_DNA"/>
</dbReference>